<accession>A0A8T9C199</accession>
<feature type="compositionally biased region" description="Basic and acidic residues" evidence="1">
    <location>
        <begin position="144"/>
        <end position="153"/>
    </location>
</feature>
<comment type="caution">
    <text evidence="2">The sequence shown here is derived from an EMBL/GenBank/DDBJ whole genome shotgun (WGS) entry which is preliminary data.</text>
</comment>
<name>A0A8T9C199_9HELO</name>
<proteinExistence type="predicted"/>
<dbReference type="InterPro" id="IPR046347">
    <property type="entry name" value="bZIP_sf"/>
</dbReference>
<feature type="compositionally biased region" description="Basic residues" evidence="1">
    <location>
        <begin position="321"/>
        <end position="330"/>
    </location>
</feature>
<evidence type="ECO:0000256" key="1">
    <source>
        <dbReference type="SAM" id="MobiDB-lite"/>
    </source>
</evidence>
<feature type="compositionally biased region" description="Polar residues" evidence="1">
    <location>
        <begin position="42"/>
        <end position="55"/>
    </location>
</feature>
<feature type="region of interest" description="Disordered" evidence="1">
    <location>
        <begin position="294"/>
        <end position="354"/>
    </location>
</feature>
<dbReference type="EMBL" id="QGMK01000940">
    <property type="protein sequence ID" value="TVY75828.1"/>
    <property type="molecule type" value="Genomic_DNA"/>
</dbReference>
<dbReference type="GO" id="GO:0003700">
    <property type="term" value="F:DNA-binding transcription factor activity"/>
    <property type="evidence" value="ECO:0007669"/>
    <property type="project" value="InterPro"/>
</dbReference>
<keyword evidence="3" id="KW-1185">Reference proteome</keyword>
<organism evidence="2 3">
    <name type="scientific">Lachnellula suecica</name>
    <dbReference type="NCBI Taxonomy" id="602035"/>
    <lineage>
        <taxon>Eukaryota</taxon>
        <taxon>Fungi</taxon>
        <taxon>Dikarya</taxon>
        <taxon>Ascomycota</taxon>
        <taxon>Pezizomycotina</taxon>
        <taxon>Leotiomycetes</taxon>
        <taxon>Helotiales</taxon>
        <taxon>Lachnaceae</taxon>
        <taxon>Lachnellula</taxon>
    </lineage>
</organism>
<dbReference type="OrthoDB" id="3555317at2759"/>
<evidence type="ECO:0000313" key="2">
    <source>
        <dbReference type="EMBL" id="TVY75828.1"/>
    </source>
</evidence>
<dbReference type="PANTHER" id="PTHR40618">
    <property type="entry name" value="B-ZIP TRANSCRIPTION FACTOR (EUROFUNG)-RELATED"/>
    <property type="match status" value="1"/>
</dbReference>
<sequence>MAMENSYTPHQNYPQDDYALAILTQAAMHTRTTDSSHPGHHNPTSGLTATTTPITNHHHAGPRHRNTSHQNSRDLPNNIYNPLTLPPADARMEALAFNPSQAGRHNAYMDPAFKGIGNEISRNYANNLGILNAESYSDHAAPGRRFEARKEVPEPTLAFGMIPHEMDRDSREEEPDTGARRRKKPRIEANSADDDEESRKKSRGRPRVDTKDETAADRRRTQIRMAQRAYRHRKETTISSLEKQVQGLRGTNEEMSNIFISLYDFAVGKGLLQREPEFGQQLQSTTERFLALAKASSEDLSQDEIPLEDSEKHDEPESGPPKKKGRKSSPKSRQEPKAASPGSPVWGGFPIGKSQTPIQEMQNIQEIQMDYQPQSYENKNRQQDLQVITRPTEDNASFPWDFMDLQQYRVEVPSTDDFSQMFLPEAQLELPSTHSYGELSFARRLQRGALEAAVMLVSMPNPPPGLFESVFGFSLKYETREQIVERTKKLAATSAKESLQNWRAPFVNLGRAGTFYPMRDTDVNESLMPKIRTGYSMGPFSETITQAQDEYLDENLQCSLPGFEGEFFDSNDVDGYLRGHGFDISPTSDFVTVQIDLSSLSVSKGSKCGSESSVTTISPNTPKTPIANLVDITDGSGYKSDCNTLPFPLGFASWDNDVSSKEASNIDPIFYTMTEQHSVDGTPDIAESRKRSGGMQTITFNVDTLLREITARGVCLSRSPGYRPSDINAAIVAAANSAF</sequence>
<evidence type="ECO:0008006" key="4">
    <source>
        <dbReference type="Google" id="ProtNLM"/>
    </source>
</evidence>
<dbReference type="PANTHER" id="PTHR40618:SF1">
    <property type="entry name" value="B-ZIP TRANSCRIPTION FACTOR (EUROFUNG)"/>
    <property type="match status" value="1"/>
</dbReference>
<evidence type="ECO:0000313" key="3">
    <source>
        <dbReference type="Proteomes" id="UP000469558"/>
    </source>
</evidence>
<feature type="region of interest" description="Disordered" evidence="1">
    <location>
        <begin position="142"/>
        <end position="221"/>
    </location>
</feature>
<protein>
    <recommendedName>
        <fullName evidence="4">BZIP domain-containing protein</fullName>
    </recommendedName>
</protein>
<feature type="compositionally biased region" description="Basic residues" evidence="1">
    <location>
        <begin position="56"/>
        <end position="67"/>
    </location>
</feature>
<reference evidence="2 3" key="1">
    <citation type="submission" date="2018-05" db="EMBL/GenBank/DDBJ databases">
        <title>Genome sequencing and assembly of the regulated plant pathogen Lachnellula willkommii and related sister species for the development of diagnostic species identification markers.</title>
        <authorList>
            <person name="Giroux E."/>
            <person name="Bilodeau G."/>
        </authorList>
    </citation>
    <scope>NUCLEOTIDE SEQUENCE [LARGE SCALE GENOMIC DNA]</scope>
    <source>
        <strain evidence="2 3">CBS 268.59</strain>
    </source>
</reference>
<gene>
    <name evidence="2" type="ORF">LSUE1_G006001</name>
</gene>
<dbReference type="AlphaFoldDB" id="A0A8T9C199"/>
<dbReference type="SUPFAM" id="SSF57959">
    <property type="entry name" value="Leucine zipper domain"/>
    <property type="match status" value="1"/>
</dbReference>
<feature type="compositionally biased region" description="Basic and acidic residues" evidence="1">
    <location>
        <begin position="206"/>
        <end position="220"/>
    </location>
</feature>
<dbReference type="Proteomes" id="UP000469558">
    <property type="component" value="Unassembled WGS sequence"/>
</dbReference>
<feature type="region of interest" description="Disordered" evidence="1">
    <location>
        <begin position="30"/>
        <end position="75"/>
    </location>
</feature>
<dbReference type="Gene3D" id="1.20.5.170">
    <property type="match status" value="1"/>
</dbReference>
<dbReference type="CDD" id="cd14688">
    <property type="entry name" value="bZIP_YAP"/>
    <property type="match status" value="1"/>
</dbReference>